<reference evidence="2" key="1">
    <citation type="journal article" date="2007" name="J. Bacteriol.">
        <title>Comparative genome analysis of four magnetotactic bacteria reveals a complex set of group-specific genes implicated in magnetosome biomineralization and function.</title>
        <authorList>
            <person name="Richter M."/>
            <person name="Kube M."/>
            <person name="Bazylinski D.A."/>
            <person name="Lombardot T."/>
            <person name="Gloeckner F.O."/>
            <person name="Reinhardt R."/>
            <person name="Schueler D."/>
        </authorList>
    </citation>
    <scope>NUCLEOTIDE SEQUENCE</scope>
    <source>
        <strain evidence="2">MSR-1</strain>
    </source>
</reference>
<sequence length="441" mass="47765">MSEEIDFNQHLQTVLARFQNNDLVRKVVGVVLIAAFVAGAGYFIYDLLPRRHNLTITGGEITGNRHFIAKVLQDEAKEQGVALKIVPTRGSLEALEKLESGELDLALSQGGLEPSFDNIVHVATLAPEYIHFIVKPEIKSLADLRGKVINLGGKSGGTRVVAQNILRTSGLVEGIDYAEANYGNDKLIAMSTGKLPDAIVNVSFVPSLLADYLVKEHGYTILEIPFPGSLALRMGWVADATILGYTYGVEPPVPETDIKTVGVNLHLLANADVPPRAIQAVLESLYSPSVASRTRQTFDEADILRPSGFPLSAGTLAFTTRNEPLLSAEMLEDLKAAAGLAFSLLSGGMIALRWFRGKPVTEQFDDAELKAAIAEVATIQRRLMQDQDAAALAEMDRRLDELKTGILERMAQLRLTDTSLLTTLLAAESGARARLQQLQAA</sequence>
<dbReference type="AlphaFoldDB" id="A4TUJ3"/>
<dbReference type="PANTHER" id="PTHR42941:SF1">
    <property type="entry name" value="SLL1037 PROTEIN"/>
    <property type="match status" value="1"/>
</dbReference>
<dbReference type="SUPFAM" id="SSF53850">
    <property type="entry name" value="Periplasmic binding protein-like II"/>
    <property type="match status" value="1"/>
</dbReference>
<dbReference type="Pfam" id="PF16868">
    <property type="entry name" value="NMT1_3"/>
    <property type="match status" value="1"/>
</dbReference>
<name>A4TUJ3_9PROT</name>
<keyword evidence="1" id="KW-0472">Membrane</keyword>
<protein>
    <submittedName>
        <fullName evidence="2">Hypothetical immunogenic protein</fullName>
    </submittedName>
</protein>
<dbReference type="EMBL" id="CU459003">
    <property type="protein sequence ID" value="CAM74300.1"/>
    <property type="molecule type" value="Genomic_DNA"/>
</dbReference>
<dbReference type="PANTHER" id="PTHR42941">
    <property type="entry name" value="SLL1037 PROTEIN"/>
    <property type="match status" value="1"/>
</dbReference>
<evidence type="ECO:0000313" key="2">
    <source>
        <dbReference type="EMBL" id="CAM74300.1"/>
    </source>
</evidence>
<evidence type="ECO:0000256" key="1">
    <source>
        <dbReference type="SAM" id="Phobius"/>
    </source>
</evidence>
<dbReference type="RefSeq" id="WP_106002029.1">
    <property type="nucleotide sequence ID" value="NZ_CP027527.1"/>
</dbReference>
<organism evidence="2">
    <name type="scientific">Magnetospirillum gryphiswaldense</name>
    <dbReference type="NCBI Taxonomy" id="55518"/>
    <lineage>
        <taxon>Bacteria</taxon>
        <taxon>Pseudomonadati</taxon>
        <taxon>Pseudomonadota</taxon>
        <taxon>Alphaproteobacteria</taxon>
        <taxon>Rhodospirillales</taxon>
        <taxon>Rhodospirillaceae</taxon>
        <taxon>Magnetospirillum</taxon>
    </lineage>
</organism>
<gene>
    <name evidence="2" type="ORF">MGR_1035</name>
</gene>
<accession>A4TUJ3</accession>
<keyword evidence="1" id="KW-1133">Transmembrane helix</keyword>
<dbReference type="InterPro" id="IPR011852">
    <property type="entry name" value="TRAP_TAXI"/>
</dbReference>
<feature type="transmembrane region" description="Helical" evidence="1">
    <location>
        <begin position="27"/>
        <end position="45"/>
    </location>
</feature>
<proteinExistence type="predicted"/>
<keyword evidence="1" id="KW-0812">Transmembrane</keyword>
<dbReference type="Gene3D" id="3.40.190.10">
    <property type="entry name" value="Periplasmic binding protein-like II"/>
    <property type="match status" value="2"/>
</dbReference>